<name>A0A8J6HIZ3_TENMO</name>
<evidence type="ECO:0000313" key="6">
    <source>
        <dbReference type="EMBL" id="KAH0814961.1"/>
    </source>
</evidence>
<evidence type="ECO:0000256" key="4">
    <source>
        <dbReference type="ARBA" id="ARBA00022946"/>
    </source>
</evidence>
<reference evidence="6" key="2">
    <citation type="submission" date="2021-08" db="EMBL/GenBank/DDBJ databases">
        <authorList>
            <person name="Eriksson T."/>
        </authorList>
    </citation>
    <scope>NUCLEOTIDE SEQUENCE</scope>
    <source>
        <strain evidence="6">Stoneville</strain>
        <tissue evidence="6">Whole head</tissue>
    </source>
</reference>
<evidence type="ECO:0000256" key="1">
    <source>
        <dbReference type="ARBA" id="ARBA00010458"/>
    </source>
</evidence>
<dbReference type="EMBL" id="JABDTM020023715">
    <property type="protein sequence ID" value="KAH0814961.1"/>
    <property type="molecule type" value="Genomic_DNA"/>
</dbReference>
<sequence>MSRQVSNHNSESVLTIQELAQRIAKVMGVKSGYSPIQASRTHLLEYVPKSQADLPPRSMRDSYLVALIPLSSDLHLQDKYTTFLGYVRVGRLLEDMDIFAVMVAQKHIHNPRLPEGIPSPQTLVTALVDRIDFSDFVPKPKEDIKISGHVSWVGKSTMEVVVWLEQNMYGTWHRITRALFLIAARDPTNTKAAVVNAIVPADDREREILAGGETRKLYRIELEKQHVSKVIPDDEEQRIVHDLYVRTKSNKDVSLMNVVLPSGAVWMEECTISNTIFSQPENRNLHNTVFGGFIMRQAAELSWVLGFKFSKYRPKVKSISDIKFSKPIAVNSLIHMHAFVVFTQMQFIQITVYVETFDPQTGTSDTTNIVHFTYEVPEIVKEVIPRTYQEAMMYVDGRRHFLEIMKAGPHAGPKMLNDDGIVHKSKL</sequence>
<dbReference type="InterPro" id="IPR029069">
    <property type="entry name" value="HotDog_dom_sf"/>
</dbReference>
<keyword evidence="2" id="KW-0677">Repeat</keyword>
<dbReference type="SUPFAM" id="SSF54637">
    <property type="entry name" value="Thioesterase/thiol ester dehydrase-isomerase"/>
    <property type="match status" value="2"/>
</dbReference>
<keyword evidence="4" id="KW-0809">Transit peptide</keyword>
<proteinExistence type="inferred from homology"/>
<dbReference type="GO" id="GO:0047617">
    <property type="term" value="F:fatty acyl-CoA hydrolase activity"/>
    <property type="evidence" value="ECO:0007669"/>
    <property type="project" value="TreeGrafter"/>
</dbReference>
<keyword evidence="3" id="KW-0378">Hydrolase</keyword>
<dbReference type="Proteomes" id="UP000719412">
    <property type="component" value="Unassembled WGS sequence"/>
</dbReference>
<feature type="domain" description="HotDog ACOT-type" evidence="5">
    <location>
        <begin position="268"/>
        <end position="380"/>
    </location>
</feature>
<evidence type="ECO:0000313" key="7">
    <source>
        <dbReference type="Proteomes" id="UP000719412"/>
    </source>
</evidence>
<protein>
    <recommendedName>
        <fullName evidence="5">HotDog ACOT-type domain-containing protein</fullName>
    </recommendedName>
</protein>
<feature type="domain" description="HotDog ACOT-type" evidence="5">
    <location>
        <begin position="66"/>
        <end position="188"/>
    </location>
</feature>
<dbReference type="PROSITE" id="PS51770">
    <property type="entry name" value="HOTDOG_ACOT"/>
    <property type="match status" value="2"/>
</dbReference>
<dbReference type="Gene3D" id="3.10.129.10">
    <property type="entry name" value="Hotdog Thioesterase"/>
    <property type="match status" value="2"/>
</dbReference>
<dbReference type="InterPro" id="IPR033120">
    <property type="entry name" value="HOTDOG_ACOT"/>
</dbReference>
<dbReference type="FunFam" id="3.10.129.10:FF:000012">
    <property type="entry name" value="Acyl-coenzyme A thioesterase 9, mitochondrial"/>
    <property type="match status" value="1"/>
</dbReference>
<dbReference type="AlphaFoldDB" id="A0A8J6HIZ3"/>
<evidence type="ECO:0000259" key="5">
    <source>
        <dbReference type="PROSITE" id="PS51770"/>
    </source>
</evidence>
<dbReference type="PANTHER" id="PTHR12655">
    <property type="entry name" value="ACYL-COA THIOESTERASE"/>
    <property type="match status" value="1"/>
</dbReference>
<dbReference type="PANTHER" id="PTHR12655:SF0">
    <property type="entry name" value="ACYL-COENZYME A THIOESTERASE 9, MITOCHONDRIAL"/>
    <property type="match status" value="1"/>
</dbReference>
<organism evidence="6 7">
    <name type="scientific">Tenebrio molitor</name>
    <name type="common">Yellow mealworm beetle</name>
    <dbReference type="NCBI Taxonomy" id="7067"/>
    <lineage>
        <taxon>Eukaryota</taxon>
        <taxon>Metazoa</taxon>
        <taxon>Ecdysozoa</taxon>
        <taxon>Arthropoda</taxon>
        <taxon>Hexapoda</taxon>
        <taxon>Insecta</taxon>
        <taxon>Pterygota</taxon>
        <taxon>Neoptera</taxon>
        <taxon>Endopterygota</taxon>
        <taxon>Coleoptera</taxon>
        <taxon>Polyphaga</taxon>
        <taxon>Cucujiformia</taxon>
        <taxon>Tenebrionidae</taxon>
        <taxon>Tenebrio</taxon>
    </lineage>
</organism>
<gene>
    <name evidence="6" type="ORF">GEV33_007828</name>
</gene>
<evidence type="ECO:0000256" key="3">
    <source>
        <dbReference type="ARBA" id="ARBA00022801"/>
    </source>
</evidence>
<evidence type="ECO:0000256" key="2">
    <source>
        <dbReference type="ARBA" id="ARBA00022737"/>
    </source>
</evidence>
<dbReference type="GO" id="GO:0005739">
    <property type="term" value="C:mitochondrion"/>
    <property type="evidence" value="ECO:0007669"/>
    <property type="project" value="TreeGrafter"/>
</dbReference>
<comment type="caution">
    <text evidence="6">The sequence shown here is derived from an EMBL/GenBank/DDBJ whole genome shotgun (WGS) entry which is preliminary data.</text>
</comment>
<reference evidence="6" key="1">
    <citation type="journal article" date="2020" name="J Insects Food Feed">
        <title>The yellow mealworm (Tenebrio molitor) genome: a resource for the emerging insects as food and feed industry.</title>
        <authorList>
            <person name="Eriksson T."/>
            <person name="Andere A."/>
            <person name="Kelstrup H."/>
            <person name="Emery V."/>
            <person name="Picard C."/>
        </authorList>
    </citation>
    <scope>NUCLEOTIDE SEQUENCE</scope>
    <source>
        <strain evidence="6">Stoneville</strain>
        <tissue evidence="6">Whole head</tissue>
    </source>
</reference>
<keyword evidence="7" id="KW-1185">Reference proteome</keyword>
<dbReference type="GO" id="GO:0006637">
    <property type="term" value="P:acyl-CoA metabolic process"/>
    <property type="evidence" value="ECO:0007669"/>
    <property type="project" value="TreeGrafter"/>
</dbReference>
<accession>A0A8J6HIZ3</accession>
<dbReference type="FunFam" id="3.10.129.10:FF:000051">
    <property type="entry name" value="Acyl-coa thioesterase"/>
    <property type="match status" value="1"/>
</dbReference>
<dbReference type="CDD" id="cd03442">
    <property type="entry name" value="BFIT_BACH"/>
    <property type="match status" value="2"/>
</dbReference>
<comment type="similarity">
    <text evidence="1">Belongs to the acyl coenzyme A hydrolase family.</text>
</comment>